<keyword evidence="2" id="KW-1185">Reference proteome</keyword>
<gene>
    <name evidence="1" type="ORF">CP977_21010</name>
</gene>
<organism evidence="1 2">
    <name type="scientific">Streptomyces cinereoruber</name>
    <dbReference type="NCBI Taxonomy" id="67260"/>
    <lineage>
        <taxon>Bacteria</taxon>
        <taxon>Bacillati</taxon>
        <taxon>Actinomycetota</taxon>
        <taxon>Actinomycetes</taxon>
        <taxon>Kitasatosporales</taxon>
        <taxon>Streptomycetaceae</taxon>
        <taxon>Streptomyces</taxon>
    </lineage>
</organism>
<name>A0ABX6BGZ9_9ACTN</name>
<protein>
    <submittedName>
        <fullName evidence="1">Uncharacterized protein</fullName>
    </submittedName>
</protein>
<sequence length="59" mass="6405">MLFVDSTGAPVGLFVSPSEPGLAPAPGRGPYCRHAQAPDLRLYLWQPAHRLPWSCCLSN</sequence>
<dbReference type="EMBL" id="CP023693">
    <property type="protein sequence ID" value="QEV34334.1"/>
    <property type="molecule type" value="Genomic_DNA"/>
</dbReference>
<dbReference type="Proteomes" id="UP000326029">
    <property type="component" value="Chromosome"/>
</dbReference>
<proteinExistence type="predicted"/>
<evidence type="ECO:0000313" key="1">
    <source>
        <dbReference type="EMBL" id="QEV34334.1"/>
    </source>
</evidence>
<accession>A0ABX6BGZ9</accession>
<evidence type="ECO:0000313" key="2">
    <source>
        <dbReference type="Proteomes" id="UP000326029"/>
    </source>
</evidence>
<reference evidence="1 2" key="1">
    <citation type="submission" date="2017-09" db="EMBL/GenBank/DDBJ databases">
        <authorList>
            <person name="Lee N."/>
            <person name="Cho B.-K."/>
        </authorList>
    </citation>
    <scope>NUCLEOTIDE SEQUENCE [LARGE SCALE GENOMIC DNA]</scope>
    <source>
        <strain evidence="1 2">ATCC 19740</strain>
    </source>
</reference>